<organism evidence="1 2">
    <name type="scientific">Rhododendron molle</name>
    <name type="common">Chinese azalea</name>
    <name type="synonym">Azalea mollis</name>
    <dbReference type="NCBI Taxonomy" id="49168"/>
    <lineage>
        <taxon>Eukaryota</taxon>
        <taxon>Viridiplantae</taxon>
        <taxon>Streptophyta</taxon>
        <taxon>Embryophyta</taxon>
        <taxon>Tracheophyta</taxon>
        <taxon>Spermatophyta</taxon>
        <taxon>Magnoliopsida</taxon>
        <taxon>eudicotyledons</taxon>
        <taxon>Gunneridae</taxon>
        <taxon>Pentapetalae</taxon>
        <taxon>asterids</taxon>
        <taxon>Ericales</taxon>
        <taxon>Ericaceae</taxon>
        <taxon>Ericoideae</taxon>
        <taxon>Rhodoreae</taxon>
        <taxon>Rhododendron</taxon>
    </lineage>
</organism>
<reference evidence="1" key="1">
    <citation type="submission" date="2022-02" db="EMBL/GenBank/DDBJ databases">
        <title>Plant Genome Project.</title>
        <authorList>
            <person name="Zhang R.-G."/>
        </authorList>
    </citation>
    <scope>NUCLEOTIDE SEQUENCE</scope>
    <source>
        <strain evidence="1">AT1</strain>
    </source>
</reference>
<accession>A0ACC0P2M6</accession>
<proteinExistence type="predicted"/>
<evidence type="ECO:0000313" key="1">
    <source>
        <dbReference type="EMBL" id="KAI8559750.1"/>
    </source>
</evidence>
<name>A0ACC0P2M6_RHOML</name>
<evidence type="ECO:0000313" key="2">
    <source>
        <dbReference type="Proteomes" id="UP001062846"/>
    </source>
</evidence>
<gene>
    <name evidence="1" type="ORF">RHMOL_Rhmol04G0198600</name>
</gene>
<dbReference type="EMBL" id="CM046391">
    <property type="protein sequence ID" value="KAI8559750.1"/>
    <property type="molecule type" value="Genomic_DNA"/>
</dbReference>
<sequence length="80" mass="9081">MIAWVRSVGRENGIVAASCQSAFLVVKEVESIDRHEKQLKGNPRKRILGQKNASAHLSSCEVYQYLQRVYQYLQRVSCGV</sequence>
<comment type="caution">
    <text evidence="1">The sequence shown here is derived from an EMBL/GenBank/DDBJ whole genome shotgun (WGS) entry which is preliminary data.</text>
</comment>
<keyword evidence="2" id="KW-1185">Reference proteome</keyword>
<dbReference type="Proteomes" id="UP001062846">
    <property type="component" value="Chromosome 4"/>
</dbReference>
<protein>
    <submittedName>
        <fullName evidence="1">Uncharacterized protein</fullName>
    </submittedName>
</protein>